<dbReference type="InterPro" id="IPR014721">
    <property type="entry name" value="Ribsml_uS5_D2-typ_fold_subgr"/>
</dbReference>
<dbReference type="InterPro" id="IPR009022">
    <property type="entry name" value="EFG_III"/>
</dbReference>
<gene>
    <name evidence="8" type="ORF">SAMN02745161_2211</name>
</gene>
<keyword evidence="2" id="KW-0547">Nucleotide-binding</keyword>
<evidence type="ECO:0000259" key="7">
    <source>
        <dbReference type="PROSITE" id="PS51722"/>
    </source>
</evidence>
<dbReference type="EMBL" id="FSRG01000005">
    <property type="protein sequence ID" value="SIO19206.1"/>
    <property type="molecule type" value="Genomic_DNA"/>
</dbReference>
<dbReference type="Gene3D" id="3.30.230.10">
    <property type="match status" value="1"/>
</dbReference>
<dbReference type="GO" id="GO:0003924">
    <property type="term" value="F:GTPase activity"/>
    <property type="evidence" value="ECO:0007669"/>
    <property type="project" value="InterPro"/>
</dbReference>
<keyword evidence="3 8" id="KW-0251">Elongation factor</keyword>
<keyword evidence="9" id="KW-1185">Reference proteome</keyword>
<dbReference type="InterPro" id="IPR009000">
    <property type="entry name" value="Transl_B-barrel_sf"/>
</dbReference>
<dbReference type="Pfam" id="PF14492">
    <property type="entry name" value="EFG_III"/>
    <property type="match status" value="1"/>
</dbReference>
<dbReference type="InterPro" id="IPR000795">
    <property type="entry name" value="T_Tr_GTP-bd_dom"/>
</dbReference>
<dbReference type="GO" id="GO:0005525">
    <property type="term" value="F:GTP binding"/>
    <property type="evidence" value="ECO:0007669"/>
    <property type="project" value="UniProtKB-KW"/>
</dbReference>
<dbReference type="Pfam" id="PF00679">
    <property type="entry name" value="EFG_C"/>
    <property type="match status" value="1"/>
</dbReference>
<evidence type="ECO:0000313" key="9">
    <source>
        <dbReference type="Proteomes" id="UP000184694"/>
    </source>
</evidence>
<evidence type="ECO:0000256" key="1">
    <source>
        <dbReference type="ARBA" id="ARBA00017872"/>
    </source>
</evidence>
<dbReference type="InterPro" id="IPR035647">
    <property type="entry name" value="EFG_III/V"/>
</dbReference>
<dbReference type="FunFam" id="3.30.70.240:FF:000001">
    <property type="entry name" value="Elongation factor G"/>
    <property type="match status" value="1"/>
</dbReference>
<dbReference type="InterPro" id="IPR000640">
    <property type="entry name" value="EFG_V-like"/>
</dbReference>
<organism evidence="8 9">
    <name type="scientific">Halodesulfovibrio marinisediminis DSM 17456</name>
    <dbReference type="NCBI Taxonomy" id="1121457"/>
    <lineage>
        <taxon>Bacteria</taxon>
        <taxon>Pseudomonadati</taxon>
        <taxon>Thermodesulfobacteriota</taxon>
        <taxon>Desulfovibrionia</taxon>
        <taxon>Desulfovibrionales</taxon>
        <taxon>Desulfovibrionaceae</taxon>
        <taxon>Halodesulfovibrio</taxon>
    </lineage>
</organism>
<dbReference type="NCBIfam" id="NF009379">
    <property type="entry name" value="PRK12740.1-3"/>
    <property type="match status" value="1"/>
</dbReference>
<evidence type="ECO:0000256" key="5">
    <source>
        <dbReference type="ARBA" id="ARBA00023134"/>
    </source>
</evidence>
<dbReference type="InterPro" id="IPR041095">
    <property type="entry name" value="EFG_II"/>
</dbReference>
<comment type="function">
    <text evidence="6">Catalyzes the GTP-dependent ribosomal translocation step during translation elongation. During this step, the ribosome changes from the pre-translocational (PRE) to the post-translocational (POST) state as the newly formed A-site-bound peptidyl-tRNA and P-site-bound deacylated tRNA move to the P and E sites, respectively. Catalyzes the coordinated movement of the two tRNA molecules, the mRNA and conformational changes in the ribosome.</text>
</comment>
<dbReference type="SUPFAM" id="SSF52540">
    <property type="entry name" value="P-loop containing nucleoside triphosphate hydrolases"/>
    <property type="match status" value="1"/>
</dbReference>
<evidence type="ECO:0000256" key="6">
    <source>
        <dbReference type="ARBA" id="ARBA00024731"/>
    </source>
</evidence>
<sequence length="684" mass="74681">MAKTLDSQRTYALVGTGGSGKTSLAEMLMFQSGVINRLGKIEEGTTSLDYEPEEVKRRGSIQPGFATIDWNKNRHFLMDVPGDNNFVGDINHLLFGVDGAVFVIDAVDGVRPLTSRLWNFVQDADLPSIIFINKMDRDRADFDNAFNGLSSILGVRPVLLQMPIGQGDDFKGYVDILNNKAFFFNEDGTTTAGDVPEDLADEVAVLRETTIENIAESNEELMENYLETGELSQEEITTGLREGVLSRELIPVMLGSALENRGGAELLNAVQDLLPSPLQHAAWVDKEGNERASSPDNPLALLTIKTLSDPFSGQLSIMRVLSGSFSGDAVLTNINHEETERIGSPLFMNGKESTQAKGEIGPGSIIAVPKLKVTKTGDTLTDPKAPFEVLMPELPPNLISYAIAPKDKGDEDKIYAAVHKLLDEDITLNLARDAESSDILLSGMGQLHIETSVERAMRRYKCEMVLKTPKIPYRETIKGKAQVQGRHKKQSGGRGQFGDCWIEIEGMPQGFGYEFENAIVGGVIPRQYIPAVDKGIQEAAQRGCLAGYPLVDFKVKLYDGSYHSVDSSEMAFKIAGSLALKGAMEQVKPTLLEPIVLMTVHIPDEFMGDVIGDLSSRRGKVLGSDSKTGITEIKAHVPMGEVLRYAPDLRSITGGQGVFTMEFDHYEEAPPPVIEKVVAEKEAS</sequence>
<dbReference type="InterPro" id="IPR005225">
    <property type="entry name" value="Small_GTP-bd"/>
</dbReference>
<reference evidence="9" key="1">
    <citation type="submission" date="2016-11" db="EMBL/GenBank/DDBJ databases">
        <authorList>
            <person name="Varghese N."/>
            <person name="Submissions S."/>
        </authorList>
    </citation>
    <scope>NUCLEOTIDE SEQUENCE [LARGE SCALE GENOMIC DNA]</scope>
    <source>
        <strain evidence="9">DSM 17456</strain>
    </source>
</reference>
<dbReference type="NCBIfam" id="NF009381">
    <property type="entry name" value="PRK12740.1-5"/>
    <property type="match status" value="1"/>
</dbReference>
<evidence type="ECO:0000313" key="8">
    <source>
        <dbReference type="EMBL" id="SIO19206.1"/>
    </source>
</evidence>
<evidence type="ECO:0000256" key="3">
    <source>
        <dbReference type="ARBA" id="ARBA00022768"/>
    </source>
</evidence>
<dbReference type="CDD" id="cd03713">
    <property type="entry name" value="EFG_mtEFG_C"/>
    <property type="match status" value="1"/>
</dbReference>
<dbReference type="Gene3D" id="3.30.70.870">
    <property type="entry name" value="Elongation Factor G (Translational Gtpase), domain 3"/>
    <property type="match status" value="1"/>
</dbReference>
<dbReference type="OrthoDB" id="9801472at2"/>
<dbReference type="PANTHER" id="PTHR43261:SF7">
    <property type="entry name" value="ELONGATION FACTOR G-LIKE PROTEIN"/>
    <property type="match status" value="1"/>
</dbReference>
<dbReference type="Proteomes" id="UP000184694">
    <property type="component" value="Unassembled WGS sequence"/>
</dbReference>
<dbReference type="PANTHER" id="PTHR43261">
    <property type="entry name" value="TRANSLATION ELONGATION FACTOR G-RELATED"/>
    <property type="match status" value="1"/>
</dbReference>
<dbReference type="SMART" id="SM00838">
    <property type="entry name" value="EFG_C"/>
    <property type="match status" value="1"/>
</dbReference>
<dbReference type="SUPFAM" id="SSF54211">
    <property type="entry name" value="Ribosomal protein S5 domain 2-like"/>
    <property type="match status" value="1"/>
</dbReference>
<keyword evidence="5" id="KW-0342">GTP-binding</keyword>
<accession>A0A1N6HHJ9</accession>
<dbReference type="Pfam" id="PF00009">
    <property type="entry name" value="GTP_EFTU"/>
    <property type="match status" value="1"/>
</dbReference>
<dbReference type="FunFam" id="3.30.230.10:FF:000003">
    <property type="entry name" value="Elongation factor G"/>
    <property type="match status" value="1"/>
</dbReference>
<dbReference type="InterPro" id="IPR053905">
    <property type="entry name" value="EF-G-like_DII"/>
</dbReference>
<dbReference type="CDD" id="cd01434">
    <property type="entry name" value="EFG_mtEFG1_IV"/>
    <property type="match status" value="1"/>
</dbReference>
<protein>
    <recommendedName>
        <fullName evidence="1">Elongation factor G</fullName>
    </recommendedName>
</protein>
<dbReference type="GO" id="GO:0003746">
    <property type="term" value="F:translation elongation factor activity"/>
    <property type="evidence" value="ECO:0007669"/>
    <property type="project" value="UniProtKB-KW"/>
</dbReference>
<dbReference type="InterPro" id="IPR035649">
    <property type="entry name" value="EFG_V"/>
</dbReference>
<dbReference type="InterPro" id="IPR005517">
    <property type="entry name" value="Transl_elong_EFG/EF2_IV"/>
</dbReference>
<dbReference type="CDD" id="cd04170">
    <property type="entry name" value="EF-G_bact"/>
    <property type="match status" value="1"/>
</dbReference>
<dbReference type="CDD" id="cd16262">
    <property type="entry name" value="EFG_III"/>
    <property type="match status" value="1"/>
</dbReference>
<dbReference type="STRING" id="1121457.SAMN02745161_2211"/>
<proteinExistence type="predicted"/>
<dbReference type="Gene3D" id="2.40.30.10">
    <property type="entry name" value="Translation factors"/>
    <property type="match status" value="1"/>
</dbReference>
<dbReference type="SMART" id="SM00889">
    <property type="entry name" value="EFG_IV"/>
    <property type="match status" value="1"/>
</dbReference>
<dbReference type="GO" id="GO:0032790">
    <property type="term" value="P:ribosome disassembly"/>
    <property type="evidence" value="ECO:0007669"/>
    <property type="project" value="TreeGrafter"/>
</dbReference>
<dbReference type="NCBIfam" id="TIGR00231">
    <property type="entry name" value="small_GTP"/>
    <property type="match status" value="1"/>
</dbReference>
<dbReference type="SUPFAM" id="SSF54980">
    <property type="entry name" value="EF-G C-terminal domain-like"/>
    <property type="match status" value="2"/>
</dbReference>
<evidence type="ECO:0000256" key="4">
    <source>
        <dbReference type="ARBA" id="ARBA00022917"/>
    </source>
</evidence>
<dbReference type="Pfam" id="PF22042">
    <property type="entry name" value="EF-G_D2"/>
    <property type="match status" value="1"/>
</dbReference>
<dbReference type="RefSeq" id="WP_074216973.1">
    <property type="nucleotide sequence ID" value="NZ_FSRG01000005.1"/>
</dbReference>
<dbReference type="Pfam" id="PF03764">
    <property type="entry name" value="EFG_IV"/>
    <property type="match status" value="1"/>
</dbReference>
<dbReference type="Gene3D" id="3.40.50.300">
    <property type="entry name" value="P-loop containing nucleotide triphosphate hydrolases"/>
    <property type="match status" value="1"/>
</dbReference>
<dbReference type="SUPFAM" id="SSF50447">
    <property type="entry name" value="Translation proteins"/>
    <property type="match status" value="1"/>
</dbReference>
<dbReference type="PROSITE" id="PS51722">
    <property type="entry name" value="G_TR_2"/>
    <property type="match status" value="1"/>
</dbReference>
<feature type="domain" description="Tr-type G" evidence="7">
    <location>
        <begin position="6"/>
        <end position="278"/>
    </location>
</feature>
<evidence type="ECO:0000256" key="2">
    <source>
        <dbReference type="ARBA" id="ARBA00022741"/>
    </source>
</evidence>
<dbReference type="InterPro" id="IPR047872">
    <property type="entry name" value="EFG_IV"/>
</dbReference>
<dbReference type="Gene3D" id="3.30.70.240">
    <property type="match status" value="1"/>
</dbReference>
<name>A0A1N6HHJ9_9BACT</name>
<dbReference type="InterPro" id="IPR020568">
    <property type="entry name" value="Ribosomal_Su5_D2-typ_SF"/>
</dbReference>
<keyword evidence="4" id="KW-0648">Protein biosynthesis</keyword>
<dbReference type="AlphaFoldDB" id="A0A1N6HHJ9"/>
<dbReference type="InterPro" id="IPR027417">
    <property type="entry name" value="P-loop_NTPase"/>
</dbReference>